<reference evidence="3" key="1">
    <citation type="journal article" date="2023" name="Plant J.">
        <title>Genome sequences and population genomics provide insights into the demographic history, inbreeding, and mutation load of two 'living fossil' tree species of Dipteronia.</title>
        <authorList>
            <person name="Feng Y."/>
            <person name="Comes H.P."/>
            <person name="Chen J."/>
            <person name="Zhu S."/>
            <person name="Lu R."/>
            <person name="Zhang X."/>
            <person name="Li P."/>
            <person name="Qiu J."/>
            <person name="Olsen K.M."/>
            <person name="Qiu Y."/>
        </authorList>
    </citation>
    <scope>NUCLEOTIDE SEQUENCE</scope>
    <source>
        <strain evidence="3">KIB01</strain>
    </source>
</reference>
<name>A0AAD9XF89_9ROSI</name>
<dbReference type="AlphaFoldDB" id="A0AAD9XF89"/>
<comment type="caution">
    <text evidence="3">The sequence shown here is derived from an EMBL/GenBank/DDBJ whole genome shotgun (WGS) entry which is preliminary data.</text>
</comment>
<evidence type="ECO:0000256" key="1">
    <source>
        <dbReference type="SAM" id="MobiDB-lite"/>
    </source>
</evidence>
<gene>
    <name evidence="3" type="ORF">Ddye_004705</name>
</gene>
<dbReference type="EMBL" id="JANJYI010000002">
    <property type="protein sequence ID" value="KAK2658172.1"/>
    <property type="molecule type" value="Genomic_DNA"/>
</dbReference>
<feature type="region of interest" description="Disordered" evidence="1">
    <location>
        <begin position="1"/>
        <end position="60"/>
    </location>
</feature>
<accession>A0AAD9XF89</accession>
<evidence type="ECO:0000313" key="4">
    <source>
        <dbReference type="Proteomes" id="UP001280121"/>
    </source>
</evidence>
<keyword evidence="2" id="KW-1133">Transmembrane helix</keyword>
<feature type="compositionally biased region" description="Basic and acidic residues" evidence="1">
    <location>
        <begin position="1"/>
        <end position="10"/>
    </location>
</feature>
<dbReference type="Proteomes" id="UP001280121">
    <property type="component" value="Unassembled WGS sequence"/>
</dbReference>
<protein>
    <submittedName>
        <fullName evidence="3">Uncharacterized protein</fullName>
    </submittedName>
</protein>
<evidence type="ECO:0000313" key="3">
    <source>
        <dbReference type="EMBL" id="KAK2658172.1"/>
    </source>
</evidence>
<keyword evidence="2" id="KW-0812">Transmembrane</keyword>
<proteinExistence type="predicted"/>
<organism evidence="3 4">
    <name type="scientific">Dipteronia dyeriana</name>
    <dbReference type="NCBI Taxonomy" id="168575"/>
    <lineage>
        <taxon>Eukaryota</taxon>
        <taxon>Viridiplantae</taxon>
        <taxon>Streptophyta</taxon>
        <taxon>Embryophyta</taxon>
        <taxon>Tracheophyta</taxon>
        <taxon>Spermatophyta</taxon>
        <taxon>Magnoliopsida</taxon>
        <taxon>eudicotyledons</taxon>
        <taxon>Gunneridae</taxon>
        <taxon>Pentapetalae</taxon>
        <taxon>rosids</taxon>
        <taxon>malvids</taxon>
        <taxon>Sapindales</taxon>
        <taxon>Sapindaceae</taxon>
        <taxon>Hippocastanoideae</taxon>
        <taxon>Acereae</taxon>
        <taxon>Dipteronia</taxon>
    </lineage>
</organism>
<feature type="transmembrane region" description="Helical" evidence="2">
    <location>
        <begin position="242"/>
        <end position="263"/>
    </location>
</feature>
<keyword evidence="4" id="KW-1185">Reference proteome</keyword>
<evidence type="ECO:0000256" key="2">
    <source>
        <dbReference type="SAM" id="Phobius"/>
    </source>
</evidence>
<keyword evidence="2" id="KW-0472">Membrane</keyword>
<feature type="compositionally biased region" description="Acidic residues" evidence="1">
    <location>
        <begin position="24"/>
        <end position="34"/>
    </location>
</feature>
<feature type="compositionally biased region" description="Basic residues" evidence="1">
    <location>
        <begin position="41"/>
        <end position="60"/>
    </location>
</feature>
<sequence>MEMKEKHELLDEGDDGGDGVVGDGDGDEDGDGDDGATTSKRALKRKAQNKKKKTSVKKKQRKAVAVTRLDQKEDYTPGYTPTPHSGDRITELLEAVSALPDVLDAVVKREVSNLPGMLRSLVQEIQSSRGQSNQEVYLCIYVIYVLFKWIFVNTIEVHAIVRDQEVVDPSTEKVVGSSVLVSGDIRMGYNYVAEEDRSIRVRLRFAYCMSPFIDSTRASAKKLQQDKSKYDQFKRKAKPARYVIVNLSSVQLTFIFIHLLVFMKQHVDAYMSNLAKRQESDLDNYRYSLILLSSEFYDWIDYSYGNRPGWRQPWWLYTQSKDKINSSHAFQATNALRRLLPSIMNKYGFFSNRSEKPRGDVFTISVSSNQMIPQQSTEVDYERLEFFFTTGMDNKGFKG</sequence>